<dbReference type="GO" id="GO:0003677">
    <property type="term" value="F:DNA binding"/>
    <property type="evidence" value="ECO:0007669"/>
    <property type="project" value="UniProtKB-KW"/>
</dbReference>
<dbReference type="AlphaFoldDB" id="A0A5P1FDT8"/>
<evidence type="ECO:0000256" key="4">
    <source>
        <dbReference type="ARBA" id="ARBA00023163"/>
    </source>
</evidence>
<name>A0A5P1FDT8_ASPOF</name>
<dbReference type="SUPFAM" id="SSF54171">
    <property type="entry name" value="DNA-binding domain"/>
    <property type="match status" value="1"/>
</dbReference>
<dbReference type="CDD" id="cd00018">
    <property type="entry name" value="AP2"/>
    <property type="match status" value="1"/>
</dbReference>
<evidence type="ECO:0000313" key="8">
    <source>
        <dbReference type="EMBL" id="ONK75059.1"/>
    </source>
</evidence>
<keyword evidence="4" id="KW-0804">Transcription</keyword>
<dbReference type="Gramene" id="ONK75059">
    <property type="protein sequence ID" value="ONK75059"/>
    <property type="gene ID" value="A4U43_C03F12890"/>
</dbReference>
<dbReference type="Proteomes" id="UP000243459">
    <property type="component" value="Chromosome 3"/>
</dbReference>
<evidence type="ECO:0000313" key="9">
    <source>
        <dbReference type="Proteomes" id="UP000243459"/>
    </source>
</evidence>
<comment type="subcellular location">
    <subcellularLocation>
        <location evidence="1">Nucleus</location>
    </subcellularLocation>
</comment>
<evidence type="ECO:0000256" key="2">
    <source>
        <dbReference type="ARBA" id="ARBA00023015"/>
    </source>
</evidence>
<dbReference type="EMBL" id="CM007383">
    <property type="protein sequence ID" value="ONK75059.1"/>
    <property type="molecule type" value="Genomic_DNA"/>
</dbReference>
<evidence type="ECO:0000259" key="7">
    <source>
        <dbReference type="PROSITE" id="PS51032"/>
    </source>
</evidence>
<dbReference type="InterPro" id="IPR036955">
    <property type="entry name" value="AP2/ERF_dom_sf"/>
</dbReference>
<dbReference type="GO" id="GO:0003700">
    <property type="term" value="F:DNA-binding transcription factor activity"/>
    <property type="evidence" value="ECO:0007669"/>
    <property type="project" value="InterPro"/>
</dbReference>
<keyword evidence="9" id="KW-1185">Reference proteome</keyword>
<sequence>MSTSKTSSPSPPLSTTTTPTQSPSSPIEKRGRRKPTEPGRFLGVRRRPWGRYAAEIRDPTTKERHWLGTFDTAQEAALAYDRAALSMKGAQARTNFIYTDFNSMISPFQIQHQVPLQQPPPAPPIQIAPQPYQQINQFEFQQNPNSSSESDIANDFLFSDDSGSGYLSSIVPESYLRKPSPPRNSQVQACETFSTNVDFAEMGATSSQGSSCLSEIQGSGIWMDEPLWDWSVSEFQGSASMTMDAGSSSYIPQVSDAYSTSVSSLNEGFDFSEYMLL</sequence>
<proteinExistence type="predicted"/>
<dbReference type="PANTHER" id="PTHR31677:SF49">
    <property type="entry name" value="ETHYLENE-RESPONSIVE TRANSCRIPTION FACTOR ERF086"/>
    <property type="match status" value="1"/>
</dbReference>
<keyword evidence="5" id="KW-0539">Nucleus</keyword>
<dbReference type="InterPro" id="IPR001471">
    <property type="entry name" value="AP2/ERF_dom"/>
</dbReference>
<dbReference type="Pfam" id="PF00847">
    <property type="entry name" value="AP2"/>
    <property type="match status" value="1"/>
</dbReference>
<dbReference type="Gene3D" id="3.30.730.10">
    <property type="entry name" value="AP2/ERF domain"/>
    <property type="match status" value="1"/>
</dbReference>
<dbReference type="FunFam" id="3.30.730.10:FF:000001">
    <property type="entry name" value="Ethylene-responsive transcription factor 2"/>
    <property type="match status" value="1"/>
</dbReference>
<organism evidence="8 9">
    <name type="scientific">Asparagus officinalis</name>
    <name type="common">Garden asparagus</name>
    <dbReference type="NCBI Taxonomy" id="4686"/>
    <lineage>
        <taxon>Eukaryota</taxon>
        <taxon>Viridiplantae</taxon>
        <taxon>Streptophyta</taxon>
        <taxon>Embryophyta</taxon>
        <taxon>Tracheophyta</taxon>
        <taxon>Spermatophyta</taxon>
        <taxon>Magnoliopsida</taxon>
        <taxon>Liliopsida</taxon>
        <taxon>Asparagales</taxon>
        <taxon>Asparagaceae</taxon>
        <taxon>Asparagoideae</taxon>
        <taxon>Asparagus</taxon>
    </lineage>
</organism>
<dbReference type="PROSITE" id="PS51032">
    <property type="entry name" value="AP2_ERF"/>
    <property type="match status" value="1"/>
</dbReference>
<dbReference type="InterPro" id="IPR016177">
    <property type="entry name" value="DNA-bd_dom_sf"/>
</dbReference>
<feature type="region of interest" description="Disordered" evidence="6">
    <location>
        <begin position="1"/>
        <end position="43"/>
    </location>
</feature>
<evidence type="ECO:0000256" key="3">
    <source>
        <dbReference type="ARBA" id="ARBA00023125"/>
    </source>
</evidence>
<protein>
    <recommendedName>
        <fullName evidence="7">AP2/ERF domain-containing protein</fullName>
    </recommendedName>
</protein>
<dbReference type="OMA" id="IWMDEPL"/>
<accession>A0A5P1FDT8</accession>
<dbReference type="PANTHER" id="PTHR31677">
    <property type="entry name" value="AP2 DOMAIN CLASS TRANSCRIPTION FACTOR"/>
    <property type="match status" value="1"/>
</dbReference>
<keyword evidence="3" id="KW-0238">DNA-binding</keyword>
<feature type="compositionally biased region" description="Low complexity" evidence="6">
    <location>
        <begin position="1"/>
        <end position="26"/>
    </location>
</feature>
<gene>
    <name evidence="8" type="ORF">A4U43_C03F12890</name>
</gene>
<evidence type="ECO:0000256" key="5">
    <source>
        <dbReference type="ARBA" id="ARBA00023242"/>
    </source>
</evidence>
<keyword evidence="2" id="KW-0805">Transcription regulation</keyword>
<dbReference type="GO" id="GO:0005634">
    <property type="term" value="C:nucleus"/>
    <property type="evidence" value="ECO:0007669"/>
    <property type="project" value="UniProtKB-SubCell"/>
</dbReference>
<dbReference type="PRINTS" id="PR00367">
    <property type="entry name" value="ETHRSPELEMNT"/>
</dbReference>
<feature type="domain" description="AP2/ERF" evidence="7">
    <location>
        <begin position="40"/>
        <end position="97"/>
    </location>
</feature>
<reference evidence="9" key="1">
    <citation type="journal article" date="2017" name="Nat. Commun.">
        <title>The asparagus genome sheds light on the origin and evolution of a young Y chromosome.</title>
        <authorList>
            <person name="Harkess A."/>
            <person name="Zhou J."/>
            <person name="Xu C."/>
            <person name="Bowers J.E."/>
            <person name="Van der Hulst R."/>
            <person name="Ayyampalayam S."/>
            <person name="Mercati F."/>
            <person name="Riccardi P."/>
            <person name="McKain M.R."/>
            <person name="Kakrana A."/>
            <person name="Tang H."/>
            <person name="Ray J."/>
            <person name="Groenendijk J."/>
            <person name="Arikit S."/>
            <person name="Mathioni S.M."/>
            <person name="Nakano M."/>
            <person name="Shan H."/>
            <person name="Telgmann-Rauber A."/>
            <person name="Kanno A."/>
            <person name="Yue Z."/>
            <person name="Chen H."/>
            <person name="Li W."/>
            <person name="Chen Y."/>
            <person name="Xu X."/>
            <person name="Zhang Y."/>
            <person name="Luo S."/>
            <person name="Chen H."/>
            <person name="Gao J."/>
            <person name="Mao Z."/>
            <person name="Pires J.C."/>
            <person name="Luo M."/>
            <person name="Kudrna D."/>
            <person name="Wing R.A."/>
            <person name="Meyers B.C."/>
            <person name="Yi K."/>
            <person name="Kong H."/>
            <person name="Lavrijsen P."/>
            <person name="Sunseri F."/>
            <person name="Falavigna A."/>
            <person name="Ye Y."/>
            <person name="Leebens-Mack J.H."/>
            <person name="Chen G."/>
        </authorList>
    </citation>
    <scope>NUCLEOTIDE SEQUENCE [LARGE SCALE GENOMIC DNA]</scope>
    <source>
        <strain evidence="9">cv. DH0086</strain>
    </source>
</reference>
<evidence type="ECO:0000256" key="1">
    <source>
        <dbReference type="ARBA" id="ARBA00004123"/>
    </source>
</evidence>
<dbReference type="SMART" id="SM00380">
    <property type="entry name" value="AP2"/>
    <property type="match status" value="1"/>
</dbReference>
<evidence type="ECO:0000256" key="6">
    <source>
        <dbReference type="SAM" id="MobiDB-lite"/>
    </source>
</evidence>